<comment type="caution">
    <text evidence="2">The sequence shown here is derived from an EMBL/GenBank/DDBJ whole genome shotgun (WGS) entry which is preliminary data.</text>
</comment>
<dbReference type="EMBL" id="LAUZ02000032">
    <property type="protein sequence ID" value="KKF00915.1"/>
    <property type="molecule type" value="Genomic_DNA"/>
</dbReference>
<dbReference type="CDD" id="cd02042">
    <property type="entry name" value="ParAB_family"/>
    <property type="match status" value="1"/>
</dbReference>
<evidence type="ECO:0000259" key="1">
    <source>
        <dbReference type="Pfam" id="PF01656"/>
    </source>
</evidence>
<dbReference type="SUPFAM" id="SSF52540">
    <property type="entry name" value="P-loop containing nucleoside triphosphate hydrolases"/>
    <property type="match status" value="1"/>
</dbReference>
<proteinExistence type="predicted"/>
<dbReference type="PANTHER" id="PTHR13696">
    <property type="entry name" value="P-LOOP CONTAINING NUCLEOSIDE TRIPHOSPHATE HYDROLASE"/>
    <property type="match status" value="1"/>
</dbReference>
<evidence type="ECO:0000313" key="3">
    <source>
        <dbReference type="Proteomes" id="UP000034150"/>
    </source>
</evidence>
<dbReference type="OrthoDB" id="3173068at2"/>
<dbReference type="AlphaFoldDB" id="A0A0M2JWE5"/>
<dbReference type="InterPro" id="IPR002586">
    <property type="entry name" value="CobQ/CobB/MinD/ParA_Nub-bd_dom"/>
</dbReference>
<evidence type="ECO:0000313" key="2">
    <source>
        <dbReference type="EMBL" id="KKF00915.1"/>
    </source>
</evidence>
<organism evidence="2 3">
    <name type="scientific">Mycolicibacterium obuense</name>
    <dbReference type="NCBI Taxonomy" id="1807"/>
    <lineage>
        <taxon>Bacteria</taxon>
        <taxon>Bacillati</taxon>
        <taxon>Actinomycetota</taxon>
        <taxon>Actinomycetes</taxon>
        <taxon>Mycobacteriales</taxon>
        <taxon>Mycobacteriaceae</taxon>
        <taxon>Mycolicibacterium</taxon>
    </lineage>
</organism>
<dbReference type="RefSeq" id="WP_046364108.1">
    <property type="nucleotide sequence ID" value="NZ_CALTXN010000040.1"/>
</dbReference>
<dbReference type="PIRSF" id="PIRSF009320">
    <property type="entry name" value="Nuc_binding_HP_1000"/>
    <property type="match status" value="1"/>
</dbReference>
<name>A0A0M2JWE5_9MYCO</name>
<reference evidence="2 3" key="1">
    <citation type="journal article" date="2015" name="Genome Announc.">
        <title>Draft Genome Sequence of Mycobacterium obuense Strain UC1, Isolated from Patient Sputum.</title>
        <authorList>
            <person name="Greninger A.L."/>
            <person name="Cunningham G."/>
            <person name="Hsu E.D."/>
            <person name="Yu J.M."/>
            <person name="Chiu C.Y."/>
            <person name="Miller S."/>
        </authorList>
    </citation>
    <scope>NUCLEOTIDE SEQUENCE [LARGE SCALE GENOMIC DNA]</scope>
    <source>
        <strain evidence="2 3">UC1</strain>
    </source>
</reference>
<dbReference type="InterPro" id="IPR050678">
    <property type="entry name" value="DNA_Partitioning_ATPase"/>
</dbReference>
<accession>A0A0M2JWE5</accession>
<feature type="domain" description="CobQ/CobB/MinD/ParA nucleotide binding" evidence="1">
    <location>
        <begin position="6"/>
        <end position="206"/>
    </location>
</feature>
<dbReference type="Pfam" id="PF01656">
    <property type="entry name" value="CbiA"/>
    <property type="match status" value="1"/>
</dbReference>
<dbReference type="Gene3D" id="3.40.50.300">
    <property type="entry name" value="P-loop containing nucleotide triphosphate hydrolases"/>
    <property type="match status" value="1"/>
</dbReference>
<sequence>MAIHVLLNQKGGVGKSTLSVNLAAVTADVLNRGDDPNASSPVLALSVDPQGSAVWWASRMNDLPFHIAQAHDDLDNLAKIKDLPGIQHVYVDTPGWIDLDGDSRGGDPLGRGPAADVLRTVLDMADQVIVPIEPEPLSFDPTARTIGKVVQPRGLRYIVVINNWDPRDGTFDLNQTREFVKANGWPLANTVIRHYKLHVRASAEGQVVTEYPANRVALQAREDFYKFALELNVGGTR</sequence>
<keyword evidence="3" id="KW-1185">Reference proteome</keyword>
<protein>
    <submittedName>
        <fullName evidence="2">Peptide transporter</fullName>
    </submittedName>
</protein>
<dbReference type="PANTHER" id="PTHR13696:SF99">
    <property type="entry name" value="COBYRINIC ACID AC-DIAMIDE SYNTHASE"/>
    <property type="match status" value="1"/>
</dbReference>
<dbReference type="PATRIC" id="fig|1807.13.peg.3063"/>
<dbReference type="InterPro" id="IPR027417">
    <property type="entry name" value="P-loop_NTPase"/>
</dbReference>
<dbReference type="Proteomes" id="UP000034150">
    <property type="component" value="Unassembled WGS sequence"/>
</dbReference>
<gene>
    <name evidence="2" type="ORF">WN67_16420</name>
</gene>